<keyword evidence="1" id="KW-0472">Membrane</keyword>
<dbReference type="Proteomes" id="UP001150924">
    <property type="component" value="Unassembled WGS sequence"/>
</dbReference>
<reference evidence="2" key="1">
    <citation type="submission" date="2022-11" db="EMBL/GenBank/DDBJ databases">
        <title>Minimal conservation of predation-associated metabolite biosynthetic gene clusters underscores biosynthetic potential of Myxococcota including descriptions for ten novel species: Archangium lansinium sp. nov., Myxococcus landrumus sp. nov., Nannocystis bai.</title>
        <authorList>
            <person name="Ahearne A."/>
            <person name="Stevens C."/>
            <person name="Phillips K."/>
        </authorList>
    </citation>
    <scope>NUCLEOTIDE SEQUENCE</scope>
    <source>
        <strain evidence="2">Na p29</strain>
    </source>
</reference>
<comment type="caution">
    <text evidence="2">The sequence shown here is derived from an EMBL/GenBank/DDBJ whole genome shotgun (WGS) entry which is preliminary data.</text>
</comment>
<feature type="transmembrane region" description="Helical" evidence="1">
    <location>
        <begin position="94"/>
        <end position="111"/>
    </location>
</feature>
<feature type="transmembrane region" description="Helical" evidence="1">
    <location>
        <begin position="20"/>
        <end position="43"/>
    </location>
</feature>
<feature type="transmembrane region" description="Helical" evidence="1">
    <location>
        <begin position="55"/>
        <end position="74"/>
    </location>
</feature>
<keyword evidence="3" id="KW-1185">Reference proteome</keyword>
<name>A0A9X3EW10_9BACT</name>
<dbReference type="RefSeq" id="WP_267768874.1">
    <property type="nucleotide sequence ID" value="NZ_JAPNKE010000002.1"/>
</dbReference>
<proteinExistence type="predicted"/>
<keyword evidence="1" id="KW-1133">Transmembrane helix</keyword>
<protein>
    <submittedName>
        <fullName evidence="2">Uncharacterized protein</fullName>
    </submittedName>
</protein>
<dbReference type="EMBL" id="JAPNKE010000002">
    <property type="protein sequence ID" value="MCY1006603.1"/>
    <property type="molecule type" value="Genomic_DNA"/>
</dbReference>
<evidence type="ECO:0000256" key="1">
    <source>
        <dbReference type="SAM" id="Phobius"/>
    </source>
</evidence>
<accession>A0A9X3EW10</accession>
<gene>
    <name evidence="2" type="ORF">OV079_13785</name>
</gene>
<sequence>MFELASRGMPSTSDAWAGAVSSGISTLSDAIVFAGGLYLVWLLRPIVGGSIALPYLLMAFGGAAFLVVDVWLVATHKTAQTDLTDTTAKLIGALAYSCFAAAALIQATLLAPKAPRVSGPAAAARAARRG</sequence>
<keyword evidence="1" id="KW-0812">Transmembrane</keyword>
<evidence type="ECO:0000313" key="3">
    <source>
        <dbReference type="Proteomes" id="UP001150924"/>
    </source>
</evidence>
<evidence type="ECO:0000313" key="2">
    <source>
        <dbReference type="EMBL" id="MCY1006603.1"/>
    </source>
</evidence>
<dbReference type="AlphaFoldDB" id="A0A9X3EW10"/>
<organism evidence="2 3">
    <name type="scientific">Nannocystis pusilla</name>
    <dbReference type="NCBI Taxonomy" id="889268"/>
    <lineage>
        <taxon>Bacteria</taxon>
        <taxon>Pseudomonadati</taxon>
        <taxon>Myxococcota</taxon>
        <taxon>Polyangia</taxon>
        <taxon>Nannocystales</taxon>
        <taxon>Nannocystaceae</taxon>
        <taxon>Nannocystis</taxon>
    </lineage>
</organism>